<dbReference type="EMBL" id="CP098611">
    <property type="protein sequence ID" value="USR89327.1"/>
    <property type="molecule type" value="Genomic_DNA"/>
</dbReference>
<name>A0ABY5AJP2_9CYAN</name>
<dbReference type="Proteomes" id="UP001056708">
    <property type="component" value="Chromosome"/>
</dbReference>
<feature type="domain" description="Filamentous haemagglutinin FhaB/tRNA nuclease CdiA-like TPS" evidence="1">
    <location>
        <begin position="29"/>
        <end position="152"/>
    </location>
</feature>
<gene>
    <name evidence="2" type="ORF">NEA10_10515</name>
</gene>
<dbReference type="RefSeq" id="WP_252659589.1">
    <property type="nucleotide sequence ID" value="NZ_CP098611.1"/>
</dbReference>
<dbReference type="InterPro" id="IPR011050">
    <property type="entry name" value="Pectin_lyase_fold/virulence"/>
</dbReference>
<dbReference type="InterPro" id="IPR008638">
    <property type="entry name" value="FhaB/CdiA-like_TPS"/>
</dbReference>
<evidence type="ECO:0000259" key="1">
    <source>
        <dbReference type="SMART" id="SM00912"/>
    </source>
</evidence>
<dbReference type="SMART" id="SM00912">
    <property type="entry name" value="Haemagg_act"/>
    <property type="match status" value="1"/>
</dbReference>
<accession>A0ABY5AJP2</accession>
<dbReference type="SUPFAM" id="SSF51126">
    <property type="entry name" value="Pectin lyase-like"/>
    <property type="match status" value="3"/>
</dbReference>
<proteinExistence type="predicted"/>
<organism evidence="2 3">
    <name type="scientific">Phormidium yuhuli AB48</name>
    <dbReference type="NCBI Taxonomy" id="2940671"/>
    <lineage>
        <taxon>Bacteria</taxon>
        <taxon>Bacillati</taxon>
        <taxon>Cyanobacteriota</taxon>
        <taxon>Cyanophyceae</taxon>
        <taxon>Oscillatoriophycideae</taxon>
        <taxon>Oscillatoriales</taxon>
        <taxon>Oscillatoriaceae</taxon>
        <taxon>Phormidium</taxon>
        <taxon>Phormidium yuhuli</taxon>
    </lineage>
</organism>
<protein>
    <submittedName>
        <fullName evidence="2">S-layer family protein</fullName>
    </submittedName>
</protein>
<dbReference type="Pfam" id="PF05860">
    <property type="entry name" value="TPS"/>
    <property type="match status" value="1"/>
</dbReference>
<dbReference type="NCBIfam" id="TIGR01901">
    <property type="entry name" value="adhes_NPXG"/>
    <property type="match status" value="1"/>
</dbReference>
<sequence>MRVSPQTDKPTAVTSCSVTLLVLGFLSLAVTSPVLGQIIPDSSLPENSRVLEENSRLTIEGGTLAGQNLFHSFQEFSLPAGWQAHFNNPTIVERIITRVTGENLSQIDGLLSANPQASLIFLNPNGIRFGETAQLQLGGSFIASTADRLLFADGSYYDARVPDASASLLTVNAPIGLQFGNNPAPIHNQSRAASALIPSLDAPLPLPERPGLTVAPGRTLGLFAGELQLPGGNLSSFGGQILLGTVGDQSTLTWSESSSGLRLNYDQARAGGPLHLSQGAAVSSSGLGGGAIDLYGDRIQLEAGASLRADTFGPIDGQGINVQAQEIQMSDRAFISSSSFASGAGGPITLRGDRIQILGTQPGRILAQLLDETFNPSQLQDGIYTLSLGRGMGGTVSLTGGEIDIREGAAVLTSALNQGPGGNIQLNAQEFRLADRAILLSGTTAAGRAGDIRLVVDHLRLENGGIVSTASSASGTADSGNLDVIADRITMERTPAGAILPGGLFTSTLGRGNAGNLSIETRVLEARGGMQVSAASSSAGQGGSLQIRARESIDLGQPSDDQVWLSGVFTTSSLFEVAGQQGTAGAGSLEIETQRLRLSDGSRISAATAGEGAAGSLTIQASESIDISGEIISAFGRREPSALFAESRGAGEAGNLRIMTPFLRVSNGGEIAVRGRGTGAAGNLDVIADRIDVINNAEIGASTVDGAGGNLRLDFRELQLGNQAQLSVSSQGLGNAGDMELQGERLTLTGGQIAATSVLGQGGNLNLTVQDVAILRGGSSLSTRAGTAATAGGDGGNINLDLGAIALLEESGIDANAFQGSGGNIQIVTQGLFLGGNSQITASSELGLDGTVSIQTPDAEAGTGLVELTERPLDPATQIASGCAASDSNTFMVTGRGGLPEQPSDSLRGTYSGWGDHRDWRSLETTSPSSLTPELESGSNLLEATTWVYRLDGTVVLVAPHSVHLGQGCG</sequence>
<evidence type="ECO:0000313" key="2">
    <source>
        <dbReference type="EMBL" id="USR89327.1"/>
    </source>
</evidence>
<evidence type="ECO:0000313" key="3">
    <source>
        <dbReference type="Proteomes" id="UP001056708"/>
    </source>
</evidence>
<dbReference type="InterPro" id="IPR012334">
    <property type="entry name" value="Pectin_lyas_fold"/>
</dbReference>
<dbReference type="Gene3D" id="2.160.20.10">
    <property type="entry name" value="Single-stranded right-handed beta-helix, Pectin lyase-like"/>
    <property type="match status" value="3"/>
</dbReference>
<keyword evidence="3" id="KW-1185">Reference proteome</keyword>
<reference evidence="2" key="1">
    <citation type="submission" date="2022-06" db="EMBL/GenBank/DDBJ databases">
        <title>Genome sequence of Phormidium yuhuli AB48 isolated from an industrial photobioreactor environment.</title>
        <authorList>
            <person name="Qiu Y."/>
            <person name="Noonan A.J.C."/>
            <person name="Dofher K."/>
            <person name="Koch M."/>
            <person name="Kieft B."/>
            <person name="Lin X."/>
            <person name="Ziels R.M."/>
            <person name="Hallam S.J."/>
        </authorList>
    </citation>
    <scope>NUCLEOTIDE SEQUENCE</scope>
    <source>
        <strain evidence="2">AB48</strain>
    </source>
</reference>